<protein>
    <submittedName>
        <fullName evidence="1">Uncharacterized protein</fullName>
    </submittedName>
</protein>
<keyword evidence="2" id="KW-1185">Reference proteome</keyword>
<evidence type="ECO:0000313" key="1">
    <source>
        <dbReference type="EMBL" id="OWZ09723.1"/>
    </source>
</evidence>
<dbReference type="AlphaFoldDB" id="A0A225VWC5"/>
<evidence type="ECO:0000313" key="2">
    <source>
        <dbReference type="Proteomes" id="UP000198211"/>
    </source>
</evidence>
<comment type="caution">
    <text evidence="1">The sequence shown here is derived from an EMBL/GenBank/DDBJ whole genome shotgun (WGS) entry which is preliminary data.</text>
</comment>
<dbReference type="Proteomes" id="UP000198211">
    <property type="component" value="Unassembled WGS sequence"/>
</dbReference>
<accession>A0A225VWC5</accession>
<gene>
    <name evidence="1" type="ORF">PHMEG_00017528</name>
</gene>
<name>A0A225VWC5_9STRA</name>
<organism evidence="1 2">
    <name type="scientific">Phytophthora megakarya</name>
    <dbReference type="NCBI Taxonomy" id="4795"/>
    <lineage>
        <taxon>Eukaryota</taxon>
        <taxon>Sar</taxon>
        <taxon>Stramenopiles</taxon>
        <taxon>Oomycota</taxon>
        <taxon>Peronosporomycetes</taxon>
        <taxon>Peronosporales</taxon>
        <taxon>Peronosporaceae</taxon>
        <taxon>Phytophthora</taxon>
    </lineage>
</organism>
<sequence length="69" mass="8068">MAEQQKDYRLLISRTRRIIISSDVQNIDKLDVCEKETSDVLNMLNEKNWRRQHLLVAHAATSAPRFSTL</sequence>
<reference evidence="2" key="1">
    <citation type="submission" date="2017-03" db="EMBL/GenBank/DDBJ databases">
        <title>Phytopthora megakarya and P. palmivora, two closely related causual agents of cacao black pod achieved similar genome size and gene model numbers by different mechanisms.</title>
        <authorList>
            <person name="Ali S."/>
            <person name="Shao J."/>
            <person name="Larry D.J."/>
            <person name="Kronmiller B."/>
            <person name="Shen D."/>
            <person name="Strem M.D."/>
            <person name="Melnick R.L."/>
            <person name="Guiltinan M.J."/>
            <person name="Tyler B.M."/>
            <person name="Meinhardt L.W."/>
            <person name="Bailey B.A."/>
        </authorList>
    </citation>
    <scope>NUCLEOTIDE SEQUENCE [LARGE SCALE GENOMIC DNA]</scope>
    <source>
        <strain evidence="2">zdho120</strain>
    </source>
</reference>
<proteinExistence type="predicted"/>
<dbReference type="EMBL" id="NBNE01002683">
    <property type="protein sequence ID" value="OWZ09723.1"/>
    <property type="molecule type" value="Genomic_DNA"/>
</dbReference>